<evidence type="ECO:0000256" key="1">
    <source>
        <dbReference type="SAM" id="MobiDB-lite"/>
    </source>
</evidence>
<reference evidence="2 3" key="2">
    <citation type="journal article" date="2023" name="Mol. Biol. Evol.">
        <title>Genomics of Secondarily Temperate Adaptation in the Only Non-Antarctic Icefish.</title>
        <authorList>
            <person name="Rivera-Colon A.G."/>
            <person name="Rayamajhi N."/>
            <person name="Minhas B.F."/>
            <person name="Madrigal G."/>
            <person name="Bilyk K.T."/>
            <person name="Yoon V."/>
            <person name="Hune M."/>
            <person name="Gregory S."/>
            <person name="Cheng C.H.C."/>
            <person name="Catchen J.M."/>
        </authorList>
    </citation>
    <scope>NUCLEOTIDE SEQUENCE [LARGE SCALE GENOMIC DNA]</scope>
    <source>
        <strain evidence="2">JMC-PN-2008</strain>
    </source>
</reference>
<reference evidence="2 3" key="1">
    <citation type="journal article" date="2023" name="Genes (Basel)">
        <title>Chromosome-Level Genome Assembly and Circadian Gene Repertoire of the Patagonia Blennie Eleginops maclovinus-The Closest Ancestral Proxy of Antarctic Cryonotothenioids.</title>
        <authorList>
            <person name="Cheng C.C."/>
            <person name="Rivera-Colon A.G."/>
            <person name="Minhas B.F."/>
            <person name="Wilson L."/>
            <person name="Rayamajhi N."/>
            <person name="Vargas-Chacoff L."/>
            <person name="Catchen J.M."/>
        </authorList>
    </citation>
    <scope>NUCLEOTIDE SEQUENCE [LARGE SCALE GENOMIC DNA]</scope>
    <source>
        <strain evidence="2">JMC-PN-2008</strain>
    </source>
</reference>
<feature type="region of interest" description="Disordered" evidence="1">
    <location>
        <begin position="44"/>
        <end position="72"/>
    </location>
</feature>
<proteinExistence type="predicted"/>
<keyword evidence="3" id="KW-1185">Reference proteome</keyword>
<sequence length="72" mass="8007">MPTSFVLIHTVTLFKDFYKSGLINFSAHQISLCLPPPPLSSGFVDRTDDSMDFGTSVSEPRDEESNEGRGRK</sequence>
<comment type="caution">
    <text evidence="2">The sequence shown here is derived from an EMBL/GenBank/DDBJ whole genome shotgun (WGS) entry which is preliminary data.</text>
</comment>
<evidence type="ECO:0000313" key="2">
    <source>
        <dbReference type="EMBL" id="KAK5866463.1"/>
    </source>
</evidence>
<dbReference type="AlphaFoldDB" id="A0AAN7XMW7"/>
<dbReference type="Proteomes" id="UP001346869">
    <property type="component" value="Unassembled WGS sequence"/>
</dbReference>
<dbReference type="EMBL" id="JAUZQC010000009">
    <property type="protein sequence ID" value="KAK5866463.1"/>
    <property type="molecule type" value="Genomic_DNA"/>
</dbReference>
<organism evidence="2 3">
    <name type="scientific">Eleginops maclovinus</name>
    <name type="common">Patagonian blennie</name>
    <name type="synonym">Eleginus maclovinus</name>
    <dbReference type="NCBI Taxonomy" id="56733"/>
    <lineage>
        <taxon>Eukaryota</taxon>
        <taxon>Metazoa</taxon>
        <taxon>Chordata</taxon>
        <taxon>Craniata</taxon>
        <taxon>Vertebrata</taxon>
        <taxon>Euteleostomi</taxon>
        <taxon>Actinopterygii</taxon>
        <taxon>Neopterygii</taxon>
        <taxon>Teleostei</taxon>
        <taxon>Neoteleostei</taxon>
        <taxon>Acanthomorphata</taxon>
        <taxon>Eupercaria</taxon>
        <taxon>Perciformes</taxon>
        <taxon>Notothenioidei</taxon>
        <taxon>Eleginopidae</taxon>
        <taxon>Eleginops</taxon>
    </lineage>
</organism>
<accession>A0AAN7XMW7</accession>
<gene>
    <name evidence="2" type="ORF">PBY51_020652</name>
</gene>
<name>A0AAN7XMW7_ELEMC</name>
<protein>
    <submittedName>
        <fullName evidence="2">Uncharacterized protein</fullName>
    </submittedName>
</protein>
<evidence type="ECO:0000313" key="3">
    <source>
        <dbReference type="Proteomes" id="UP001346869"/>
    </source>
</evidence>